<dbReference type="PANTHER" id="PTHR33450:SF37">
    <property type="match status" value="1"/>
</dbReference>
<evidence type="ECO:0000313" key="1">
    <source>
        <dbReference type="EMBL" id="CAD6218582.1"/>
    </source>
</evidence>
<accession>A0A811N5I8</accession>
<dbReference type="AlphaFoldDB" id="A0A811N5I8"/>
<dbReference type="OrthoDB" id="662547at2759"/>
<gene>
    <name evidence="1" type="ORF">NCGR_LOCUS12445</name>
</gene>
<dbReference type="Proteomes" id="UP000604825">
    <property type="component" value="Unassembled WGS sequence"/>
</dbReference>
<evidence type="ECO:0000313" key="2">
    <source>
        <dbReference type="Proteomes" id="UP000604825"/>
    </source>
</evidence>
<name>A0A811N5I8_9POAL</name>
<reference evidence="1" key="1">
    <citation type="submission" date="2020-10" db="EMBL/GenBank/DDBJ databases">
        <authorList>
            <person name="Han B."/>
            <person name="Lu T."/>
            <person name="Zhao Q."/>
            <person name="Huang X."/>
            <person name="Zhao Y."/>
        </authorList>
    </citation>
    <scope>NUCLEOTIDE SEQUENCE</scope>
</reference>
<proteinExistence type="predicted"/>
<protein>
    <submittedName>
        <fullName evidence="1">Uncharacterized protein</fullName>
    </submittedName>
</protein>
<dbReference type="PANTHER" id="PTHR33450">
    <property type="entry name" value="EMB|CAB67623.1-RELATED"/>
    <property type="match status" value="1"/>
</dbReference>
<sequence length="213" mass="24536">MSLVYHLDKHHHKLSTSNMRISKSAPDLLKKAVTSVKSKTDALRTKLIILASLRRRLAMVCAISRQIHGLTPSNTREKQARVEHRSKALTMRKAMVRSKEPAGGDHGVRAHPGLFEVAMFEDDYHGYPDWTNSLFDDDHCYKNEEDVDDDDHDDLDILDALDEPSVIEIIRSKREVEGLEFNMDDDIDEACDMFIRRFRSQMNRSFSDFCISK</sequence>
<comment type="caution">
    <text evidence="1">The sequence shown here is derived from an EMBL/GenBank/DDBJ whole genome shotgun (WGS) entry which is preliminary data.</text>
</comment>
<organism evidence="1 2">
    <name type="scientific">Miscanthus lutarioriparius</name>
    <dbReference type="NCBI Taxonomy" id="422564"/>
    <lineage>
        <taxon>Eukaryota</taxon>
        <taxon>Viridiplantae</taxon>
        <taxon>Streptophyta</taxon>
        <taxon>Embryophyta</taxon>
        <taxon>Tracheophyta</taxon>
        <taxon>Spermatophyta</taxon>
        <taxon>Magnoliopsida</taxon>
        <taxon>Liliopsida</taxon>
        <taxon>Poales</taxon>
        <taxon>Poaceae</taxon>
        <taxon>PACMAD clade</taxon>
        <taxon>Panicoideae</taxon>
        <taxon>Andropogonodae</taxon>
        <taxon>Andropogoneae</taxon>
        <taxon>Saccharinae</taxon>
        <taxon>Miscanthus</taxon>
    </lineage>
</organism>
<keyword evidence="2" id="KW-1185">Reference proteome</keyword>
<dbReference type="EMBL" id="CAJGYO010000003">
    <property type="protein sequence ID" value="CAD6218582.1"/>
    <property type="molecule type" value="Genomic_DNA"/>
</dbReference>